<dbReference type="InterPro" id="IPR001179">
    <property type="entry name" value="PPIase_FKBP_dom"/>
</dbReference>
<evidence type="ECO:0000313" key="8">
    <source>
        <dbReference type="EMBL" id="RBQ04631.1"/>
    </source>
</evidence>
<dbReference type="Pfam" id="PF00254">
    <property type="entry name" value="FKBP_C"/>
    <property type="match status" value="2"/>
</dbReference>
<comment type="similarity">
    <text evidence="2">Belongs to the FKBP-type PPIase family.</text>
</comment>
<gene>
    <name evidence="8" type="ORF">DRW42_18575</name>
</gene>
<accession>A0A366KSM0</accession>
<protein>
    <recommendedName>
        <fullName evidence="3 6">peptidylprolyl isomerase</fullName>
        <ecNumber evidence="3 6">5.2.1.8</ecNumber>
    </recommendedName>
</protein>
<dbReference type="InterPro" id="IPR046357">
    <property type="entry name" value="PPIase_dom_sf"/>
</dbReference>
<organism evidence="8 9">
    <name type="scientific">Pedobacter miscanthi</name>
    <dbReference type="NCBI Taxonomy" id="2259170"/>
    <lineage>
        <taxon>Bacteria</taxon>
        <taxon>Pseudomonadati</taxon>
        <taxon>Bacteroidota</taxon>
        <taxon>Sphingobacteriia</taxon>
        <taxon>Sphingobacteriales</taxon>
        <taxon>Sphingobacteriaceae</taxon>
        <taxon>Pedobacter</taxon>
    </lineage>
</organism>
<comment type="catalytic activity">
    <reaction evidence="1 6">
        <text>[protein]-peptidylproline (omega=180) = [protein]-peptidylproline (omega=0)</text>
        <dbReference type="Rhea" id="RHEA:16237"/>
        <dbReference type="Rhea" id="RHEA-COMP:10747"/>
        <dbReference type="Rhea" id="RHEA-COMP:10748"/>
        <dbReference type="ChEBI" id="CHEBI:83833"/>
        <dbReference type="ChEBI" id="CHEBI:83834"/>
        <dbReference type="EC" id="5.2.1.8"/>
    </reaction>
</comment>
<keyword evidence="9" id="KW-1185">Reference proteome</keyword>
<dbReference type="PANTHER" id="PTHR43811:SF19">
    <property type="entry name" value="39 KDA FK506-BINDING NUCLEAR PROTEIN"/>
    <property type="match status" value="1"/>
</dbReference>
<dbReference type="EC" id="5.2.1.8" evidence="3 6"/>
<evidence type="ECO:0000256" key="6">
    <source>
        <dbReference type="PROSITE-ProRule" id="PRU00277"/>
    </source>
</evidence>
<dbReference type="Proteomes" id="UP000252081">
    <property type="component" value="Unassembled WGS sequence"/>
</dbReference>
<keyword evidence="5 6" id="KW-0413">Isomerase</keyword>
<dbReference type="Gene3D" id="3.10.50.40">
    <property type="match status" value="2"/>
</dbReference>
<sequence>MKKGIIILAAATLGLAACKQEKKGAGGLLYTIHHSAGNEKIKEGDIVKMNFIQKNGKDSVLSNTFDSETPAVFPVQKKMYAGDMNDVLTLFGEGDSATFKIDLDTMAFHSKQPKPEQFKNDKYLTFTVKVEKVFKKKAGEADSTFNKRATEFFQADYKATSEKKKAAEPAKLKAYLEDTKLATKTTASGLHYIIEKPGSAEKPALGDTVLIDYTGRVTKKGKDGKYKIFDTSDEKLAKAENEFKAGKPYGPQKMPVGGTIPGFTEALQLIGKGGKIKVIIPSNLGYGEQGAPQVGIMPFSPIAFDLEIKDIIKGKPAPAAPVSAVPVPTTKK</sequence>
<evidence type="ECO:0000256" key="2">
    <source>
        <dbReference type="ARBA" id="ARBA00006577"/>
    </source>
</evidence>
<evidence type="ECO:0000256" key="5">
    <source>
        <dbReference type="ARBA" id="ARBA00023235"/>
    </source>
</evidence>
<evidence type="ECO:0000256" key="4">
    <source>
        <dbReference type="ARBA" id="ARBA00023110"/>
    </source>
</evidence>
<dbReference type="PROSITE" id="PS50059">
    <property type="entry name" value="FKBP_PPIASE"/>
    <property type="match status" value="1"/>
</dbReference>
<evidence type="ECO:0000256" key="1">
    <source>
        <dbReference type="ARBA" id="ARBA00000971"/>
    </source>
</evidence>
<comment type="caution">
    <text evidence="8">The sequence shown here is derived from an EMBL/GenBank/DDBJ whole genome shotgun (WGS) entry which is preliminary data.</text>
</comment>
<evidence type="ECO:0000256" key="3">
    <source>
        <dbReference type="ARBA" id="ARBA00013194"/>
    </source>
</evidence>
<keyword evidence="4 6" id="KW-0697">Rotamase</keyword>
<dbReference type="GO" id="GO:0003755">
    <property type="term" value="F:peptidyl-prolyl cis-trans isomerase activity"/>
    <property type="evidence" value="ECO:0007669"/>
    <property type="project" value="UniProtKB-KW"/>
</dbReference>
<evidence type="ECO:0000259" key="7">
    <source>
        <dbReference type="PROSITE" id="PS50059"/>
    </source>
</evidence>
<proteinExistence type="inferred from homology"/>
<reference evidence="8 9" key="1">
    <citation type="submission" date="2018-07" db="EMBL/GenBank/DDBJ databases">
        <title>A draft genome of a endophytic bacteria, a new species of Pedobacter.</title>
        <authorList>
            <person name="Zhang Z.D."/>
            <person name="Chen Z.J."/>
        </authorList>
    </citation>
    <scope>NUCLEOTIDE SEQUENCE [LARGE SCALE GENOMIC DNA]</scope>
    <source>
        <strain evidence="8 9">RS10</strain>
    </source>
</reference>
<dbReference type="SUPFAM" id="SSF54534">
    <property type="entry name" value="FKBP-like"/>
    <property type="match status" value="2"/>
</dbReference>
<evidence type="ECO:0000313" key="9">
    <source>
        <dbReference type="Proteomes" id="UP000252081"/>
    </source>
</evidence>
<feature type="domain" description="PPIase FKBP-type" evidence="7">
    <location>
        <begin position="206"/>
        <end position="312"/>
    </location>
</feature>
<dbReference type="AlphaFoldDB" id="A0A366KSM0"/>
<dbReference type="OrthoDB" id="9814548at2"/>
<dbReference type="RefSeq" id="WP_113950325.1">
    <property type="nucleotide sequence ID" value="NZ_QNQU01000016.1"/>
</dbReference>
<dbReference type="EMBL" id="QNQU01000016">
    <property type="protein sequence ID" value="RBQ04631.1"/>
    <property type="molecule type" value="Genomic_DNA"/>
</dbReference>
<name>A0A366KSM0_9SPHI</name>
<dbReference type="PANTHER" id="PTHR43811">
    <property type="entry name" value="FKBP-TYPE PEPTIDYL-PROLYL CIS-TRANS ISOMERASE FKPA"/>
    <property type="match status" value="1"/>
</dbReference>
<dbReference type="PROSITE" id="PS51257">
    <property type="entry name" value="PROKAR_LIPOPROTEIN"/>
    <property type="match status" value="1"/>
</dbReference>